<dbReference type="InterPro" id="IPR039935">
    <property type="entry name" value="YML079W-like"/>
</dbReference>
<gene>
    <name evidence="2" type="ORF">HMPREF0179_00482</name>
</gene>
<protein>
    <recommendedName>
        <fullName evidence="1">DUF985 domain-containing protein</fullName>
    </recommendedName>
</protein>
<evidence type="ECO:0000259" key="1">
    <source>
        <dbReference type="Pfam" id="PF06172"/>
    </source>
</evidence>
<keyword evidence="3" id="KW-1185">Reference proteome</keyword>
<evidence type="ECO:0000313" key="3">
    <source>
        <dbReference type="Proteomes" id="UP000006034"/>
    </source>
</evidence>
<reference evidence="2 3" key="1">
    <citation type="submission" date="2010-10" db="EMBL/GenBank/DDBJ databases">
        <authorList>
            <consortium name="The Broad Institute Genome Sequencing Platform"/>
            <person name="Ward D."/>
            <person name="Earl A."/>
            <person name="Feldgarden M."/>
            <person name="Young S.K."/>
            <person name="Gargeya S."/>
            <person name="Zeng Q."/>
            <person name="Alvarado L."/>
            <person name="Berlin A."/>
            <person name="Bochicchio J."/>
            <person name="Chapman S.B."/>
            <person name="Chen Z."/>
            <person name="Freedman E."/>
            <person name="Gellesch M."/>
            <person name="Goldberg J."/>
            <person name="Griggs A."/>
            <person name="Gujja S."/>
            <person name="Heilman E."/>
            <person name="Heiman D."/>
            <person name="Howarth C."/>
            <person name="Mehta T."/>
            <person name="Neiman D."/>
            <person name="Pearson M."/>
            <person name="Roberts A."/>
            <person name="Saif S."/>
            <person name="Shea T."/>
            <person name="Shenoy N."/>
            <person name="Sisk P."/>
            <person name="Stolte C."/>
            <person name="Sykes S."/>
            <person name="White J."/>
            <person name="Yandava C."/>
            <person name="Allen-Vercoe E."/>
            <person name="Sibley C."/>
            <person name="Ambrose C.E."/>
            <person name="Strauss J."/>
            <person name="Daigneault M."/>
            <person name="Haas B."/>
            <person name="Nusbaum C."/>
            <person name="Birren B."/>
        </authorList>
    </citation>
    <scope>NUCLEOTIDE SEQUENCE [LARGE SCALE GENOMIC DNA]</scope>
    <source>
        <strain evidence="2 3">3_1_6</strain>
    </source>
</reference>
<sequence>MDPQKLVEHFSMSPHPEGGFFAETYRSQGAIPADALPGFGGTRNFSTGILFLLRRGEYSHLHRLKQDEMWHFYLGAPLRLAIVRPDGTAEEILLGQDVLNGQYLQYTVPGGCWFGATPAEGSDFALVGCTVAPGFDFADFEMADPDVLGQTFPHAAGLVREFC</sequence>
<reference evidence="2 3" key="2">
    <citation type="submission" date="2013-04" db="EMBL/GenBank/DDBJ databases">
        <title>The Genome Sequence of Bilophila wadsworthia 3_1_6.</title>
        <authorList>
            <consortium name="The Broad Institute Genomics Platform"/>
            <person name="Earl A."/>
            <person name="Ward D."/>
            <person name="Feldgarden M."/>
            <person name="Gevers D."/>
            <person name="Sibley C."/>
            <person name="Strauss J."/>
            <person name="Allen-Vercoe E."/>
            <person name="Walker B."/>
            <person name="Young S."/>
            <person name="Zeng Q."/>
            <person name="Gargeya S."/>
            <person name="Fitzgerald M."/>
            <person name="Haas B."/>
            <person name="Abouelleil A."/>
            <person name="Allen A.W."/>
            <person name="Alvarado L."/>
            <person name="Arachchi H.M."/>
            <person name="Berlin A.M."/>
            <person name="Chapman S.B."/>
            <person name="Gainer-Dewar J."/>
            <person name="Goldberg J."/>
            <person name="Griggs A."/>
            <person name="Gujja S."/>
            <person name="Hansen M."/>
            <person name="Howarth C."/>
            <person name="Imamovic A."/>
            <person name="Ireland A."/>
            <person name="Larimer J."/>
            <person name="McCowan C."/>
            <person name="Murphy C."/>
            <person name="Pearson M."/>
            <person name="Poon T.W."/>
            <person name="Priest M."/>
            <person name="Roberts A."/>
            <person name="Saif S."/>
            <person name="Shea T."/>
            <person name="Sisk P."/>
            <person name="Sykes S."/>
            <person name="Wortman J."/>
            <person name="Nusbaum C."/>
            <person name="Birren B."/>
        </authorList>
    </citation>
    <scope>NUCLEOTIDE SEQUENCE [LARGE SCALE GENOMIC DNA]</scope>
    <source>
        <strain evidence="2 3">3_1_6</strain>
    </source>
</reference>
<dbReference type="InterPro" id="IPR011051">
    <property type="entry name" value="RmlC_Cupin_sf"/>
</dbReference>
<dbReference type="Gene3D" id="2.60.120.10">
    <property type="entry name" value="Jelly Rolls"/>
    <property type="match status" value="1"/>
</dbReference>
<accession>E5Y2N9</accession>
<name>E5Y2N9_BILW3</name>
<proteinExistence type="predicted"/>
<dbReference type="InterPro" id="IPR014710">
    <property type="entry name" value="RmlC-like_jellyroll"/>
</dbReference>
<dbReference type="PANTHER" id="PTHR33387:SF3">
    <property type="entry name" value="DUF985 DOMAIN-CONTAINING PROTEIN"/>
    <property type="match status" value="1"/>
</dbReference>
<feature type="domain" description="DUF985" evidence="1">
    <location>
        <begin position="4"/>
        <end position="143"/>
    </location>
</feature>
<comment type="caution">
    <text evidence="2">The sequence shown here is derived from an EMBL/GenBank/DDBJ whole genome shotgun (WGS) entry which is preliminary data.</text>
</comment>
<dbReference type="Pfam" id="PF06172">
    <property type="entry name" value="Cupin_5"/>
    <property type="match status" value="1"/>
</dbReference>
<dbReference type="STRING" id="563192.HMPREF0179_00482"/>
<dbReference type="SUPFAM" id="SSF51182">
    <property type="entry name" value="RmlC-like cupins"/>
    <property type="match status" value="1"/>
</dbReference>
<dbReference type="CDD" id="cd06121">
    <property type="entry name" value="cupin_YML079wp"/>
    <property type="match status" value="1"/>
</dbReference>
<organism evidence="2 3">
    <name type="scientific">Bilophila wadsworthia (strain 3_1_6)</name>
    <dbReference type="NCBI Taxonomy" id="563192"/>
    <lineage>
        <taxon>Bacteria</taxon>
        <taxon>Pseudomonadati</taxon>
        <taxon>Thermodesulfobacteriota</taxon>
        <taxon>Desulfovibrionia</taxon>
        <taxon>Desulfovibrionales</taxon>
        <taxon>Desulfovibrionaceae</taxon>
        <taxon>Bilophila</taxon>
    </lineage>
</organism>
<dbReference type="InterPro" id="IPR009327">
    <property type="entry name" value="Cupin_DUF985"/>
</dbReference>
<dbReference type="Proteomes" id="UP000006034">
    <property type="component" value="Unassembled WGS sequence"/>
</dbReference>
<dbReference type="GeneID" id="78086746"/>
<dbReference type="EMBL" id="ADCP02000002">
    <property type="protein sequence ID" value="EFV45708.1"/>
    <property type="molecule type" value="Genomic_DNA"/>
</dbReference>
<dbReference type="AlphaFoldDB" id="E5Y2N9"/>
<dbReference type="HOGENOM" id="CLU_088365_0_1_7"/>
<dbReference type="OrthoDB" id="9798288at2"/>
<dbReference type="RefSeq" id="WP_005024671.1">
    <property type="nucleotide sequence ID" value="NZ_KE150239.1"/>
</dbReference>
<dbReference type="eggNOG" id="COG3542">
    <property type="taxonomic scope" value="Bacteria"/>
</dbReference>
<evidence type="ECO:0000313" key="2">
    <source>
        <dbReference type="EMBL" id="EFV45708.1"/>
    </source>
</evidence>
<dbReference type="PANTHER" id="PTHR33387">
    <property type="entry name" value="RMLC-LIKE JELLY ROLL FOLD PROTEIN"/>
    <property type="match status" value="1"/>
</dbReference>